<evidence type="ECO:0000256" key="9">
    <source>
        <dbReference type="ARBA" id="ARBA00023136"/>
    </source>
</evidence>
<dbReference type="GO" id="GO:0015031">
    <property type="term" value="P:protein transport"/>
    <property type="evidence" value="ECO:0007669"/>
    <property type="project" value="UniProtKB-KW"/>
</dbReference>
<evidence type="ECO:0000256" key="1">
    <source>
        <dbReference type="ARBA" id="ARBA00004413"/>
    </source>
</evidence>
<evidence type="ECO:0000256" key="8">
    <source>
        <dbReference type="ARBA" id="ARBA00022927"/>
    </source>
</evidence>
<keyword evidence="13" id="KW-0966">Cell projection</keyword>
<protein>
    <recommendedName>
        <fullName evidence="3">Flagellar FliJ protein</fullName>
    </recommendedName>
</protein>
<comment type="subcellular location">
    <subcellularLocation>
        <location evidence="1">Cell membrane</location>
        <topology evidence="1">Peripheral membrane protein</topology>
        <orientation evidence="1">Cytoplasmic side</orientation>
    </subcellularLocation>
</comment>
<reference evidence="13 14" key="1">
    <citation type="submission" date="2016-07" db="EMBL/GenBank/DDBJ databases">
        <title>Draft Genome Sequence of Methylobrevis pamukkalensis PK2.</title>
        <authorList>
            <person name="Vasilenko O.V."/>
            <person name="Doronina N.V."/>
            <person name="Shmareva M.N."/>
            <person name="Tarlachkov S.V."/>
            <person name="Mustakhimov I."/>
            <person name="Trotsenko Y.A."/>
        </authorList>
    </citation>
    <scope>NUCLEOTIDE SEQUENCE [LARGE SCALE GENOMIC DNA]</scope>
    <source>
        <strain evidence="13 14">PK2</strain>
    </source>
</reference>
<evidence type="ECO:0000313" key="13">
    <source>
        <dbReference type="EMBL" id="ODN71509.1"/>
    </source>
</evidence>
<keyword evidence="13" id="KW-0969">Cilium</keyword>
<dbReference type="Proteomes" id="UP000094622">
    <property type="component" value="Unassembled WGS sequence"/>
</dbReference>
<keyword evidence="4" id="KW-0813">Transport</keyword>
<evidence type="ECO:0000256" key="4">
    <source>
        <dbReference type="ARBA" id="ARBA00022448"/>
    </source>
</evidence>
<proteinExistence type="inferred from homology"/>
<evidence type="ECO:0000256" key="11">
    <source>
        <dbReference type="SAM" id="Coils"/>
    </source>
</evidence>
<keyword evidence="5" id="KW-1003">Cell membrane</keyword>
<accession>A0A1E3H599</accession>
<dbReference type="EMBL" id="MCRJ01000020">
    <property type="protein sequence ID" value="ODN71509.1"/>
    <property type="molecule type" value="Genomic_DNA"/>
</dbReference>
<evidence type="ECO:0000313" key="14">
    <source>
        <dbReference type="Proteomes" id="UP000094622"/>
    </source>
</evidence>
<comment type="similarity">
    <text evidence="2">Belongs to the FliJ family.</text>
</comment>
<keyword evidence="7" id="KW-1005">Bacterial flagellum biogenesis</keyword>
<sequence length="68" mass="7850">MQRRDNLRASADDLKDQLEAAQDALAEAVEDLKKIELMEERDQERARHALDAAEQDQLDEIATQRAMR</sequence>
<evidence type="ECO:0000256" key="12">
    <source>
        <dbReference type="SAM" id="MobiDB-lite"/>
    </source>
</evidence>
<feature type="region of interest" description="Disordered" evidence="12">
    <location>
        <begin position="45"/>
        <end position="68"/>
    </location>
</feature>
<dbReference type="GO" id="GO:0006935">
    <property type="term" value="P:chemotaxis"/>
    <property type="evidence" value="ECO:0007669"/>
    <property type="project" value="UniProtKB-KW"/>
</dbReference>
<dbReference type="InterPro" id="IPR012823">
    <property type="entry name" value="Flagell_FliJ"/>
</dbReference>
<dbReference type="GO" id="GO:0009288">
    <property type="term" value="C:bacterial-type flagellum"/>
    <property type="evidence" value="ECO:0007669"/>
    <property type="project" value="InterPro"/>
</dbReference>
<dbReference type="Pfam" id="PF02050">
    <property type="entry name" value="FliJ"/>
    <property type="match status" value="1"/>
</dbReference>
<comment type="caution">
    <text evidence="13">The sequence shown here is derived from an EMBL/GenBank/DDBJ whole genome shotgun (WGS) entry which is preliminary data.</text>
</comment>
<keyword evidence="13" id="KW-0282">Flagellum</keyword>
<dbReference type="AlphaFoldDB" id="A0A1E3H599"/>
<evidence type="ECO:0000256" key="5">
    <source>
        <dbReference type="ARBA" id="ARBA00022475"/>
    </source>
</evidence>
<dbReference type="InterPro" id="IPR053716">
    <property type="entry name" value="Flag_assembly_chemotaxis_eff"/>
</dbReference>
<name>A0A1E3H599_9HYPH</name>
<keyword evidence="9" id="KW-0472">Membrane</keyword>
<organism evidence="13 14">
    <name type="scientific">Methylobrevis pamukkalensis</name>
    <dbReference type="NCBI Taxonomy" id="1439726"/>
    <lineage>
        <taxon>Bacteria</taxon>
        <taxon>Pseudomonadati</taxon>
        <taxon>Pseudomonadota</taxon>
        <taxon>Alphaproteobacteria</taxon>
        <taxon>Hyphomicrobiales</taxon>
        <taxon>Pleomorphomonadaceae</taxon>
        <taxon>Methylobrevis</taxon>
    </lineage>
</organism>
<keyword evidence="8" id="KW-0653">Protein transport</keyword>
<evidence type="ECO:0000256" key="10">
    <source>
        <dbReference type="ARBA" id="ARBA00023225"/>
    </source>
</evidence>
<keyword evidence="6" id="KW-0145">Chemotaxis</keyword>
<keyword evidence="11" id="KW-0175">Coiled coil</keyword>
<dbReference type="GO" id="GO:0044781">
    <property type="term" value="P:bacterial-type flagellum organization"/>
    <property type="evidence" value="ECO:0007669"/>
    <property type="project" value="UniProtKB-KW"/>
</dbReference>
<gene>
    <name evidence="13" type="ORF">A6302_01198</name>
</gene>
<evidence type="ECO:0000256" key="6">
    <source>
        <dbReference type="ARBA" id="ARBA00022500"/>
    </source>
</evidence>
<evidence type="ECO:0000256" key="7">
    <source>
        <dbReference type="ARBA" id="ARBA00022795"/>
    </source>
</evidence>
<dbReference type="GO" id="GO:0005886">
    <property type="term" value="C:plasma membrane"/>
    <property type="evidence" value="ECO:0007669"/>
    <property type="project" value="UniProtKB-SubCell"/>
</dbReference>
<dbReference type="GO" id="GO:0071973">
    <property type="term" value="P:bacterial-type flagellum-dependent cell motility"/>
    <property type="evidence" value="ECO:0007669"/>
    <property type="project" value="InterPro"/>
</dbReference>
<keyword evidence="14" id="KW-1185">Reference proteome</keyword>
<keyword evidence="10" id="KW-1006">Bacterial flagellum protein export</keyword>
<evidence type="ECO:0000256" key="2">
    <source>
        <dbReference type="ARBA" id="ARBA00010004"/>
    </source>
</evidence>
<evidence type="ECO:0000256" key="3">
    <source>
        <dbReference type="ARBA" id="ARBA00020392"/>
    </source>
</evidence>
<feature type="coiled-coil region" evidence="11">
    <location>
        <begin position="4"/>
        <end position="38"/>
    </location>
</feature>
<dbReference type="Gene3D" id="1.10.287.1700">
    <property type="match status" value="1"/>
</dbReference>